<dbReference type="Pfam" id="PF10881">
    <property type="entry name" value="DUF2726"/>
    <property type="match status" value="1"/>
</dbReference>
<evidence type="ECO:0000259" key="7">
    <source>
        <dbReference type="Pfam" id="PF13086"/>
    </source>
</evidence>
<dbReference type="PANTHER" id="PTHR43788">
    <property type="entry name" value="DNA2/NAM7 HELICASE FAMILY MEMBER"/>
    <property type="match status" value="1"/>
</dbReference>
<evidence type="ECO:0000256" key="1">
    <source>
        <dbReference type="ARBA" id="ARBA00007913"/>
    </source>
</evidence>
<gene>
    <name evidence="9" type="ORF">B4O97_04145</name>
</gene>
<dbReference type="CDD" id="cd17934">
    <property type="entry name" value="DEXXQc_Upf1-like"/>
    <property type="match status" value="1"/>
</dbReference>
<evidence type="ECO:0000256" key="2">
    <source>
        <dbReference type="ARBA" id="ARBA00022741"/>
    </source>
</evidence>
<keyword evidence="3" id="KW-0378">Hydrolase</keyword>
<dbReference type="Pfam" id="PF13086">
    <property type="entry name" value="AAA_11"/>
    <property type="match status" value="1"/>
</dbReference>
<dbReference type="GO" id="GO:0005524">
    <property type="term" value="F:ATP binding"/>
    <property type="evidence" value="ECO:0007669"/>
    <property type="project" value="UniProtKB-KW"/>
</dbReference>
<dbReference type="Gene3D" id="3.40.960.10">
    <property type="entry name" value="VSR Endonuclease"/>
    <property type="match status" value="1"/>
</dbReference>
<dbReference type="InterPro" id="IPR050534">
    <property type="entry name" value="Coronavir_polyprotein_1ab"/>
</dbReference>
<evidence type="ECO:0000259" key="6">
    <source>
        <dbReference type="Pfam" id="PF10881"/>
    </source>
</evidence>
<dbReference type="GO" id="GO:0043139">
    <property type="term" value="F:5'-3' DNA helicase activity"/>
    <property type="evidence" value="ECO:0007669"/>
    <property type="project" value="TreeGrafter"/>
</dbReference>
<dbReference type="Pfam" id="PF13087">
    <property type="entry name" value="AAA_12"/>
    <property type="match status" value="1"/>
</dbReference>
<dbReference type="InterPro" id="IPR027417">
    <property type="entry name" value="P-loop_NTPase"/>
</dbReference>
<reference evidence="9 10" key="1">
    <citation type="submission" date="2017-03" db="EMBL/GenBank/DDBJ databases">
        <title>Draft Genome sequence of Marispirochaeta sp. strain JC444.</title>
        <authorList>
            <person name="Shivani Y."/>
            <person name="Subhash Y."/>
            <person name="Sasikala C."/>
            <person name="Ramana C."/>
        </authorList>
    </citation>
    <scope>NUCLEOTIDE SEQUENCE [LARGE SCALE GENOMIC DNA]</scope>
    <source>
        <strain evidence="9 10">JC444</strain>
    </source>
</reference>
<evidence type="ECO:0000259" key="8">
    <source>
        <dbReference type="Pfam" id="PF13087"/>
    </source>
</evidence>
<keyword evidence="10" id="KW-1185">Reference proteome</keyword>
<keyword evidence="2" id="KW-0547">Nucleotide-binding</keyword>
<dbReference type="InterPro" id="IPR041677">
    <property type="entry name" value="DNA2/NAM7_AAA_11"/>
</dbReference>
<dbReference type="InterPro" id="IPR047187">
    <property type="entry name" value="SF1_C_Upf1"/>
</dbReference>
<dbReference type="OrthoDB" id="9757917at2"/>
<dbReference type="GO" id="GO:0016787">
    <property type="term" value="F:hydrolase activity"/>
    <property type="evidence" value="ECO:0007669"/>
    <property type="project" value="UniProtKB-KW"/>
</dbReference>
<feature type="domain" description="DNA2/NAM7 helicase helicase" evidence="7">
    <location>
        <begin position="182"/>
        <end position="550"/>
    </location>
</feature>
<dbReference type="AlphaFoldDB" id="A0A1Y1S1N4"/>
<organism evidence="9 10">
    <name type="scientific">Marispirochaeta aestuarii</name>
    <dbReference type="NCBI Taxonomy" id="1963862"/>
    <lineage>
        <taxon>Bacteria</taxon>
        <taxon>Pseudomonadati</taxon>
        <taxon>Spirochaetota</taxon>
        <taxon>Spirochaetia</taxon>
        <taxon>Spirochaetales</taxon>
        <taxon>Spirochaetaceae</taxon>
        <taxon>Marispirochaeta</taxon>
    </lineage>
</organism>
<evidence type="ECO:0000256" key="3">
    <source>
        <dbReference type="ARBA" id="ARBA00022801"/>
    </source>
</evidence>
<evidence type="ECO:0000256" key="4">
    <source>
        <dbReference type="ARBA" id="ARBA00022806"/>
    </source>
</evidence>
<dbReference type="SUPFAM" id="SSF52540">
    <property type="entry name" value="P-loop containing nucleoside triphosphate hydrolases"/>
    <property type="match status" value="1"/>
</dbReference>
<comment type="similarity">
    <text evidence="1">Belongs to the DNA2/NAM7 helicase family.</text>
</comment>
<dbReference type="Gene3D" id="3.40.50.300">
    <property type="entry name" value="P-loop containing nucleotide triphosphate hydrolases"/>
    <property type="match status" value="2"/>
</dbReference>
<name>A0A1Y1S1N4_9SPIO</name>
<proteinExistence type="inferred from homology"/>
<evidence type="ECO:0000256" key="5">
    <source>
        <dbReference type="ARBA" id="ARBA00022840"/>
    </source>
</evidence>
<comment type="caution">
    <text evidence="9">The sequence shown here is derived from an EMBL/GenBank/DDBJ whole genome shotgun (WGS) entry which is preliminary data.</text>
</comment>
<dbReference type="CDD" id="cd18808">
    <property type="entry name" value="SF1_C_Upf1"/>
    <property type="match status" value="1"/>
</dbReference>
<evidence type="ECO:0000313" key="9">
    <source>
        <dbReference type="EMBL" id="ORC37409.1"/>
    </source>
</evidence>
<evidence type="ECO:0000313" key="10">
    <source>
        <dbReference type="Proteomes" id="UP000192343"/>
    </source>
</evidence>
<feature type="domain" description="DNA2/NAM7 helicase-like C-terminal" evidence="8">
    <location>
        <begin position="589"/>
        <end position="743"/>
    </location>
</feature>
<protein>
    <submittedName>
        <fullName evidence="9">DNA helicase</fullName>
    </submittedName>
</protein>
<dbReference type="InterPro" id="IPR024402">
    <property type="entry name" value="DUF2726"/>
</dbReference>
<dbReference type="PANTHER" id="PTHR43788:SF8">
    <property type="entry name" value="DNA-BINDING PROTEIN SMUBP-2"/>
    <property type="match status" value="1"/>
</dbReference>
<dbReference type="STRING" id="1963862.B4O97_04145"/>
<dbReference type="Proteomes" id="UP000192343">
    <property type="component" value="Unassembled WGS sequence"/>
</dbReference>
<keyword evidence="5" id="KW-0067">ATP-binding</keyword>
<sequence length="933" mass="106129">MTINSKQNLVIIKDEDKTDEIRHISLNNERTVVTYKSGKSYPYFRSNVEFFSNPESISVDNCCVFIEGDLLSDVNEVLRFGHWVKIFHGTGSSRCCRFSEFSIQRMTTPEGRSKDVLAYLRELAECVSLRTDEGSSLLAMKYRYLDIISQESILFSFLRDKPSILDSSSSGGDPSLILPFGCNMSQKMALEKALRHPVSIIQGPPGTGKTQTILNLIGNMLLEGKKVAVVSSNNSATANVLEKLKKYELNFVAAFLGSAKNKTAFIEGQTDTLVQLPIIPIGQTAAVYNKIRSLNQEIDKGFKLKNELSGVIQKIDALKLELTHFEKFRQEFNGRNLSIRDRSFQPETPAQDLMKYWMAYERKAKRQYTKNQRQSPGTAGVTGCRTGILQKLLLLLRFGMAGRILFDLGIEERIAILQKAYYLRTIEDLENRRTKLEVSLKEFRFNESLELLTALSMRLLKHRLAKHYNNKTRRIFALQDLWRQPEDFLDEYPLILSTTFSVITSVRNGYMFDCVIVDETSQVDLLNGVLAMGCAKKLVIVGDPMQLPNVLSEQDKEKAIQVVQRYDVPHYARYEEHNLLSAVRSAFSEIPETLLREHYRCHPKIIQFCNQQFYGGELLVMTSDQGESDVIKVYMTVEGRHARGTFNQRQIDEIIENVLPELGTINSCDIGIVSPYREQTARIRATIGSEEVEVDTVHKYQGREKRVMIITTVSNEANDFVDNPNLLNVAISRAQEKLRLVVSKEMAEGNGNIADFVRYIQYSNGDVIPGRVRSVFDLLYTEYTAARKDAFKKLKRISKYDSENLAYAEIEAVLNEGLYKGYGILFQFPLWMLVRDTGHLSPEESAYASHPWTRTDFLIYRKVNKSPILVIEVDGFAFHRKGSRQAERDALKDSVLKKSGLPVLRLSTTGSSERSRIRKDLQNAILAKTPSTT</sequence>
<dbReference type="InterPro" id="IPR041679">
    <property type="entry name" value="DNA2/NAM7-like_C"/>
</dbReference>
<keyword evidence="4 9" id="KW-0347">Helicase</keyword>
<dbReference type="EMBL" id="MWQY01000003">
    <property type="protein sequence ID" value="ORC37409.1"/>
    <property type="molecule type" value="Genomic_DNA"/>
</dbReference>
<feature type="domain" description="DUF2726" evidence="6">
    <location>
        <begin position="803"/>
        <end position="923"/>
    </location>
</feature>
<accession>A0A1Y1S1N4</accession>